<dbReference type="GeneID" id="63188457"/>
<reference evidence="2 3" key="1">
    <citation type="submission" date="2021-03" db="EMBL/GenBank/DDBJ databases">
        <title>Haloterrigena longa sp. nov. and Haloterrigena limicola sp. nov., extremely halophilic archaea isolated from a salt lake.</title>
        <authorList>
            <person name="Henglin C."/>
        </authorList>
    </citation>
    <scope>NUCLEOTIDE SEQUENCE [LARGE SCALE GENOMIC DNA]</scope>
    <source>
        <strain evidence="2 3">KZCA68</strain>
    </source>
</reference>
<dbReference type="AlphaFoldDB" id="A0A8A2VJZ0"/>
<dbReference type="KEGG" id="hakz:J0X25_14090"/>
<proteinExistence type="predicted"/>
<feature type="transmembrane region" description="Helical" evidence="1">
    <location>
        <begin position="74"/>
        <end position="92"/>
    </location>
</feature>
<keyword evidence="3" id="KW-1185">Reference proteome</keyword>
<keyword evidence="1" id="KW-0812">Transmembrane</keyword>
<sequence length="106" mass="11240">MVDPHVISGAVWVFCGLLILGLGSLIAFRGRVDLHANYDESVDPAYVARWAGGTALLMGVLVVAYGVREIRFGFHPYALGGLIVALLALSYVSKLFAGGFGTGNRD</sequence>
<evidence type="ECO:0000313" key="2">
    <source>
        <dbReference type="EMBL" id="QSW98518.1"/>
    </source>
</evidence>
<evidence type="ECO:0008006" key="4">
    <source>
        <dbReference type="Google" id="ProtNLM"/>
    </source>
</evidence>
<keyword evidence="1" id="KW-1133">Transmembrane helix</keyword>
<evidence type="ECO:0000313" key="3">
    <source>
        <dbReference type="Proteomes" id="UP000663203"/>
    </source>
</evidence>
<protein>
    <recommendedName>
        <fullName evidence="4">DUF3784 domain-containing protein</fullName>
    </recommendedName>
</protein>
<name>A0A8A2VJZ0_9EURY</name>
<evidence type="ECO:0000256" key="1">
    <source>
        <dbReference type="SAM" id="Phobius"/>
    </source>
</evidence>
<dbReference type="RefSeq" id="WP_207288127.1">
    <property type="nucleotide sequence ID" value="NZ_CP071462.1"/>
</dbReference>
<feature type="transmembrane region" description="Helical" evidence="1">
    <location>
        <begin position="48"/>
        <end position="67"/>
    </location>
</feature>
<gene>
    <name evidence="2" type="ORF">J0X25_14090</name>
</gene>
<feature type="transmembrane region" description="Helical" evidence="1">
    <location>
        <begin position="7"/>
        <end position="28"/>
    </location>
</feature>
<keyword evidence="1" id="KW-0472">Membrane</keyword>
<organism evidence="2 3">
    <name type="scientific">Haloterrigena alkaliphila</name>
    <dbReference type="NCBI Taxonomy" id="2816475"/>
    <lineage>
        <taxon>Archaea</taxon>
        <taxon>Methanobacteriati</taxon>
        <taxon>Methanobacteriota</taxon>
        <taxon>Stenosarchaea group</taxon>
        <taxon>Halobacteria</taxon>
        <taxon>Halobacteriales</taxon>
        <taxon>Natrialbaceae</taxon>
        <taxon>Haloterrigena</taxon>
    </lineage>
</organism>
<dbReference type="EMBL" id="CP071462">
    <property type="protein sequence ID" value="QSW98518.1"/>
    <property type="molecule type" value="Genomic_DNA"/>
</dbReference>
<dbReference type="Proteomes" id="UP000663203">
    <property type="component" value="Chromosome"/>
</dbReference>
<accession>A0A8A2VJZ0</accession>